<dbReference type="PANTHER" id="PTHR34122:SF4">
    <property type="entry name" value="WRC DOMAIN-CONTAINING PROTEIN"/>
    <property type="match status" value="1"/>
</dbReference>
<dbReference type="AlphaFoldDB" id="A0A8T0G8X0"/>
<evidence type="ECO:0000259" key="3">
    <source>
        <dbReference type="PROSITE" id="PS51667"/>
    </source>
</evidence>
<gene>
    <name evidence="4" type="ORF">KC19_12G082800</name>
</gene>
<comment type="caution">
    <text evidence="4">The sequence shown here is derived from an EMBL/GenBank/DDBJ whole genome shotgun (WGS) entry which is preliminary data.</text>
</comment>
<keyword evidence="1" id="KW-0539">Nucleus</keyword>
<reference evidence="4" key="1">
    <citation type="submission" date="2020-06" db="EMBL/GenBank/DDBJ databases">
        <title>WGS assembly of Ceratodon purpureus strain R40.</title>
        <authorList>
            <person name="Carey S.B."/>
            <person name="Jenkins J."/>
            <person name="Shu S."/>
            <person name="Lovell J.T."/>
            <person name="Sreedasyam A."/>
            <person name="Maumus F."/>
            <person name="Tiley G.P."/>
            <person name="Fernandez-Pozo N."/>
            <person name="Barry K."/>
            <person name="Chen C."/>
            <person name="Wang M."/>
            <person name="Lipzen A."/>
            <person name="Daum C."/>
            <person name="Saski C.A."/>
            <person name="Payton A.C."/>
            <person name="Mcbreen J.C."/>
            <person name="Conrad R.E."/>
            <person name="Kollar L.M."/>
            <person name="Olsson S."/>
            <person name="Huttunen S."/>
            <person name="Landis J.B."/>
            <person name="Wickett N.J."/>
            <person name="Johnson M.G."/>
            <person name="Rensing S.A."/>
            <person name="Grimwood J."/>
            <person name="Schmutz J."/>
            <person name="Mcdaniel S.F."/>
        </authorList>
    </citation>
    <scope>NUCLEOTIDE SEQUENCE</scope>
    <source>
        <strain evidence="4">R40</strain>
    </source>
</reference>
<dbReference type="Pfam" id="PF08879">
    <property type="entry name" value="WRC"/>
    <property type="match status" value="1"/>
</dbReference>
<dbReference type="PROSITE" id="PS51667">
    <property type="entry name" value="WRC"/>
    <property type="match status" value="1"/>
</dbReference>
<dbReference type="Proteomes" id="UP000822688">
    <property type="component" value="Chromosome 12"/>
</dbReference>
<name>A0A8T0G8X0_CERPU</name>
<evidence type="ECO:0000256" key="1">
    <source>
        <dbReference type="ARBA" id="ARBA00023242"/>
    </source>
</evidence>
<feature type="domain" description="WRC" evidence="3">
    <location>
        <begin position="315"/>
        <end position="360"/>
    </location>
</feature>
<protein>
    <recommendedName>
        <fullName evidence="3">WRC domain-containing protein</fullName>
    </recommendedName>
</protein>
<dbReference type="InterPro" id="IPR014977">
    <property type="entry name" value="WRC_dom"/>
</dbReference>
<sequence length="440" mass="48627">MRIRKGQRCLPLAPAEFQAGCGGLMKGGPDEVMVAVAADDMIGRRGPQYQGRANDTSMERNECLEHDLEKNRVSADDNFNESSLMVHDSGVDATVTKPAEIPSEERSLFSRHTPHDTSWTVSSSTISATETRDQVDLLEQSLHHVCASAGMSGLSARDAVAQIIEQGLPGLNAGGAKLIDQVTKSFRHSPKFVECEVPGRYVLQDSPARNETKMWVLEDSGISNENTVSRSDVVEVAKQLQDLQKSRSFSLGSGDVELSDQGQSVDRHARSWKAVANSSEELAKESEGGEDDYQDVTATNRKARSKSRKVMQCIDQLVSRCKRDDGKGWRCSFPAEARHTMCTHHRKRAVSQGQGRGTKRKFYSDSAVSAKRPRSDPIYVANSRVLPDVVTPAAATSWSPFLDEELAHDEHRQFLKAKSMKLILLSKPPRKNSHTRRRAV</sequence>
<evidence type="ECO:0000256" key="2">
    <source>
        <dbReference type="SAM" id="MobiDB-lite"/>
    </source>
</evidence>
<evidence type="ECO:0000313" key="4">
    <source>
        <dbReference type="EMBL" id="KAG0554328.1"/>
    </source>
</evidence>
<organism evidence="4 5">
    <name type="scientific">Ceratodon purpureus</name>
    <name type="common">Fire moss</name>
    <name type="synonym">Dicranum purpureum</name>
    <dbReference type="NCBI Taxonomy" id="3225"/>
    <lineage>
        <taxon>Eukaryota</taxon>
        <taxon>Viridiplantae</taxon>
        <taxon>Streptophyta</taxon>
        <taxon>Embryophyta</taxon>
        <taxon>Bryophyta</taxon>
        <taxon>Bryophytina</taxon>
        <taxon>Bryopsida</taxon>
        <taxon>Dicranidae</taxon>
        <taxon>Pseudoditrichales</taxon>
        <taxon>Ditrichaceae</taxon>
        <taxon>Ceratodon</taxon>
    </lineage>
</organism>
<dbReference type="PANTHER" id="PTHR34122">
    <property type="entry name" value="EXPRESSED PROTEIN-RELATED"/>
    <property type="match status" value="1"/>
</dbReference>
<evidence type="ECO:0000313" key="5">
    <source>
        <dbReference type="Proteomes" id="UP000822688"/>
    </source>
</evidence>
<feature type="region of interest" description="Disordered" evidence="2">
    <location>
        <begin position="347"/>
        <end position="368"/>
    </location>
</feature>
<feature type="region of interest" description="Disordered" evidence="2">
    <location>
        <begin position="251"/>
        <end position="272"/>
    </location>
</feature>
<dbReference type="EMBL" id="CM026433">
    <property type="protein sequence ID" value="KAG0554328.1"/>
    <property type="molecule type" value="Genomic_DNA"/>
</dbReference>
<accession>A0A8T0G8X0</accession>
<proteinExistence type="predicted"/>
<keyword evidence="5" id="KW-1185">Reference proteome</keyword>